<evidence type="ECO:0000256" key="1">
    <source>
        <dbReference type="SAM" id="MobiDB-lite"/>
    </source>
</evidence>
<dbReference type="Proteomes" id="UP001434883">
    <property type="component" value="Unassembled WGS sequence"/>
</dbReference>
<protein>
    <submittedName>
        <fullName evidence="2">Uncharacterized protein</fullName>
    </submittedName>
</protein>
<reference evidence="2 3" key="1">
    <citation type="submission" date="2021-06" db="EMBL/GenBank/DDBJ databases">
        <authorList>
            <person name="Palmer J.M."/>
        </authorList>
    </citation>
    <scope>NUCLEOTIDE SEQUENCE [LARGE SCALE GENOMIC DNA]</scope>
    <source>
        <strain evidence="2 3">XC_2019</strain>
        <tissue evidence="2">Muscle</tissue>
    </source>
</reference>
<evidence type="ECO:0000313" key="2">
    <source>
        <dbReference type="EMBL" id="MEQ2195334.1"/>
    </source>
</evidence>
<name>A0ABV0QHQ0_9TELE</name>
<feature type="non-terminal residue" evidence="2">
    <location>
        <position position="196"/>
    </location>
</feature>
<organism evidence="2 3">
    <name type="scientific">Xenoophorus captivus</name>
    <dbReference type="NCBI Taxonomy" id="1517983"/>
    <lineage>
        <taxon>Eukaryota</taxon>
        <taxon>Metazoa</taxon>
        <taxon>Chordata</taxon>
        <taxon>Craniata</taxon>
        <taxon>Vertebrata</taxon>
        <taxon>Euteleostomi</taxon>
        <taxon>Actinopterygii</taxon>
        <taxon>Neopterygii</taxon>
        <taxon>Teleostei</taxon>
        <taxon>Neoteleostei</taxon>
        <taxon>Acanthomorphata</taxon>
        <taxon>Ovalentaria</taxon>
        <taxon>Atherinomorphae</taxon>
        <taxon>Cyprinodontiformes</taxon>
        <taxon>Goodeidae</taxon>
        <taxon>Xenoophorus</taxon>
    </lineage>
</organism>
<feature type="region of interest" description="Disordered" evidence="1">
    <location>
        <begin position="90"/>
        <end position="111"/>
    </location>
</feature>
<comment type="caution">
    <text evidence="2">The sequence shown here is derived from an EMBL/GenBank/DDBJ whole genome shotgun (WGS) entry which is preliminary data.</text>
</comment>
<sequence length="196" mass="21340">MTPVVSAPLPRTMAFLYCSPRLRGLRTAFQSDCGFKSPASQPAVRLPESRPADKITELQLVFPEFQEGFKDQLPLIQVKGFREMFKDELPLAKPPKPQHAARPSEPQPAAKLSELQPPAKTGFRLDLTQTLSPTPSLLTPGLLDRPEGVLRSIADLQTSSSEGPLLCSARLLTEGPLLCSADLLTEGPLLCSTRLV</sequence>
<keyword evidence="3" id="KW-1185">Reference proteome</keyword>
<proteinExistence type="predicted"/>
<dbReference type="EMBL" id="JAHRIN010010801">
    <property type="protein sequence ID" value="MEQ2195334.1"/>
    <property type="molecule type" value="Genomic_DNA"/>
</dbReference>
<evidence type="ECO:0000313" key="3">
    <source>
        <dbReference type="Proteomes" id="UP001434883"/>
    </source>
</evidence>
<gene>
    <name evidence="2" type="ORF">XENOCAPTIV_011156</name>
</gene>
<accession>A0ABV0QHQ0</accession>